<keyword evidence="3" id="KW-1185">Reference proteome</keyword>
<dbReference type="AlphaFoldDB" id="A0AAW1AV77"/>
<feature type="region of interest" description="Disordered" evidence="1">
    <location>
        <begin position="583"/>
        <end position="627"/>
    </location>
</feature>
<name>A0AAW1AV77_CROAD</name>
<proteinExistence type="predicted"/>
<protein>
    <recommendedName>
        <fullName evidence="4">RPA-related protein RADX</fullName>
    </recommendedName>
</protein>
<dbReference type="PANTHER" id="PTHR14944">
    <property type="entry name" value="RPA-RELATED PROTEIN RADX"/>
    <property type="match status" value="1"/>
</dbReference>
<dbReference type="EMBL" id="JAOTOJ010000013">
    <property type="protein sequence ID" value="KAK9393585.1"/>
    <property type="molecule type" value="Genomic_DNA"/>
</dbReference>
<dbReference type="Proteomes" id="UP001474421">
    <property type="component" value="Unassembled WGS sequence"/>
</dbReference>
<evidence type="ECO:0000256" key="1">
    <source>
        <dbReference type="SAM" id="MobiDB-lite"/>
    </source>
</evidence>
<dbReference type="PANTHER" id="PTHR14944:SF2">
    <property type="entry name" value="RPA-RELATED PROTEIN RADX"/>
    <property type="match status" value="1"/>
</dbReference>
<dbReference type="InterPro" id="IPR012340">
    <property type="entry name" value="NA-bd_OB-fold"/>
</dbReference>
<dbReference type="Pfam" id="PF17659">
    <property type="entry name" value="RADX"/>
    <property type="match status" value="1"/>
</dbReference>
<accession>A0AAW1AV77</accession>
<feature type="region of interest" description="Disordered" evidence="1">
    <location>
        <begin position="1"/>
        <end position="57"/>
    </location>
</feature>
<evidence type="ECO:0000313" key="3">
    <source>
        <dbReference type="Proteomes" id="UP001474421"/>
    </source>
</evidence>
<feature type="compositionally biased region" description="Polar residues" evidence="1">
    <location>
        <begin position="615"/>
        <end position="627"/>
    </location>
</feature>
<reference evidence="2 3" key="1">
    <citation type="journal article" date="2024" name="Proc. Natl. Acad. Sci. U.S.A.">
        <title>The genetic regulatory architecture and epigenomic basis for age-related changes in rattlesnake venom.</title>
        <authorList>
            <person name="Hogan M.P."/>
            <person name="Holding M.L."/>
            <person name="Nystrom G.S."/>
            <person name="Colston T.J."/>
            <person name="Bartlett D.A."/>
            <person name="Mason A.J."/>
            <person name="Ellsworth S.A."/>
            <person name="Rautsaw R.M."/>
            <person name="Lawrence K.C."/>
            <person name="Strickland J.L."/>
            <person name="He B."/>
            <person name="Fraser P."/>
            <person name="Margres M.J."/>
            <person name="Gilbert D.M."/>
            <person name="Gibbs H.L."/>
            <person name="Parkinson C.L."/>
            <person name="Rokyta D.R."/>
        </authorList>
    </citation>
    <scope>NUCLEOTIDE SEQUENCE [LARGE SCALE GENOMIC DNA]</scope>
    <source>
        <strain evidence="2">DRR0105</strain>
    </source>
</reference>
<organism evidence="2 3">
    <name type="scientific">Crotalus adamanteus</name>
    <name type="common">Eastern diamondback rattlesnake</name>
    <dbReference type="NCBI Taxonomy" id="8729"/>
    <lineage>
        <taxon>Eukaryota</taxon>
        <taxon>Metazoa</taxon>
        <taxon>Chordata</taxon>
        <taxon>Craniata</taxon>
        <taxon>Vertebrata</taxon>
        <taxon>Euteleostomi</taxon>
        <taxon>Lepidosauria</taxon>
        <taxon>Squamata</taxon>
        <taxon>Bifurcata</taxon>
        <taxon>Unidentata</taxon>
        <taxon>Episquamata</taxon>
        <taxon>Toxicofera</taxon>
        <taxon>Serpentes</taxon>
        <taxon>Colubroidea</taxon>
        <taxon>Viperidae</taxon>
        <taxon>Crotalinae</taxon>
        <taxon>Crotalus</taxon>
    </lineage>
</organism>
<sequence length="945" mass="105875">MEKGAASLKKGLRGEEATAGPSRGPGDPQEGPSSQLAEESPGVAPDPPSGAPGPHADSWLQRMQGLVLKASNLRVSLPEAPPLTVLLLQRYMADGLPPLPNTPCPVYYYDVTVTDGTCQEKCLLGPQLNGLVHKNGLRAGRLVKITQCSYMYNERSLSLGFVCIEGLEILAGAAAFTGAASQLGMCHVKTALPLKGGRKHYLPLWNNDDPFGDVWVARKPLREDGLEKLKPTSISILDMTWQGRFSFPPLLVRIIHKFRLRYFGKPKSKLDVPYQACFDVADQSGMVLMVLWGPLCPEWYHSMNIGTVLLLEKYAVKKSISSTIQPSPEDLHLKRFSSIEIALNVRDPPAKINIIPEHKIKPEWKLPEVEFQFVTRSELDQLAQNQFCEIIGLVQYVGRVERKRKKGCVEDFWTYRWVHVVDGTSEQPFMIELFSTSQPDIFEQIYPMAYLVCTQMRVERIISENGSSMVYLTTSVKSQMFISGWHKGQPYIKDPKVKNFIQWMASQEEASYADKIVLGGYYAFPPLPPTFAEYCKNINKELVLIYIGDIGKEIDSLHYREQKHIAFRGIISAIRRVSCSSISQDASGKSPMQIEKRPSVCTLSEHQQVRESTSKQKSPSLEQQSIVTRSCAKRQIAAVETTDHSPGSSQPSYVTRSRSKKRMLYSFLEDSSDEENDNSELMETAQTHESHKEIADASEEVHPQRMCYNSWESVLWTAVKGNLAQHLNFSKLSPESFPCKFNYAHKEALLKQYNLQAAKFQPEECLTSGEMSHFENACPLKYYEVAILGINHDVAIEVAFLSDSYLFQVKDTSQNAGPSHINDTSPCQETVNQEGLSELFSLPDDMKTAAQEKQHVICILDVYNLGCCPSQLYLPLSGRALKTSAEPLAFSMPVEKSSCVETEELRGMGLKISRVSSCPVAPASGRFYSFEISKVRTELTQQRKI</sequence>
<comment type="caution">
    <text evidence="2">The sequence shown here is derived from an EMBL/GenBank/DDBJ whole genome shotgun (WGS) entry which is preliminary data.</text>
</comment>
<evidence type="ECO:0008006" key="4">
    <source>
        <dbReference type="Google" id="ProtNLM"/>
    </source>
</evidence>
<dbReference type="Gene3D" id="2.40.50.140">
    <property type="entry name" value="Nucleic acid-binding proteins"/>
    <property type="match status" value="1"/>
</dbReference>
<dbReference type="GO" id="GO:0003697">
    <property type="term" value="F:single-stranded DNA binding"/>
    <property type="evidence" value="ECO:0007669"/>
    <property type="project" value="InterPro"/>
</dbReference>
<gene>
    <name evidence="2" type="ORF">NXF25_016037</name>
</gene>
<evidence type="ECO:0000313" key="2">
    <source>
        <dbReference type="EMBL" id="KAK9393585.1"/>
    </source>
</evidence>
<dbReference type="InterPro" id="IPR040893">
    <property type="entry name" value="RADX"/>
</dbReference>